<evidence type="ECO:0000313" key="2">
    <source>
        <dbReference type="EMBL" id="GAA0285946.1"/>
    </source>
</evidence>
<evidence type="ECO:0000313" key="3">
    <source>
        <dbReference type="Proteomes" id="UP001501867"/>
    </source>
</evidence>
<proteinExistence type="predicted"/>
<reference evidence="2 3" key="1">
    <citation type="journal article" date="2019" name="Int. J. Syst. Evol. Microbiol.">
        <title>The Global Catalogue of Microorganisms (GCM) 10K type strain sequencing project: providing services to taxonomists for standard genome sequencing and annotation.</title>
        <authorList>
            <consortium name="The Broad Institute Genomics Platform"/>
            <consortium name="The Broad Institute Genome Sequencing Center for Infectious Disease"/>
            <person name="Wu L."/>
            <person name="Ma J."/>
        </authorList>
    </citation>
    <scope>NUCLEOTIDE SEQUENCE [LARGE SCALE GENOMIC DNA]</scope>
    <source>
        <strain evidence="2 3">JCM 4505</strain>
    </source>
</reference>
<protein>
    <submittedName>
        <fullName evidence="2">Uncharacterized protein</fullName>
    </submittedName>
</protein>
<gene>
    <name evidence="2" type="ORF">GCM10010302_25280</name>
</gene>
<feature type="region of interest" description="Disordered" evidence="1">
    <location>
        <begin position="220"/>
        <end position="267"/>
    </location>
</feature>
<organism evidence="2 3">
    <name type="scientific">Streptomyces polychromogenes</name>
    <dbReference type="NCBI Taxonomy" id="67342"/>
    <lineage>
        <taxon>Bacteria</taxon>
        <taxon>Bacillati</taxon>
        <taxon>Actinomycetota</taxon>
        <taxon>Actinomycetes</taxon>
        <taxon>Kitasatosporales</taxon>
        <taxon>Streptomycetaceae</taxon>
        <taxon>Streptomyces</taxon>
    </lineage>
</organism>
<dbReference type="EMBL" id="BAAABV010000015">
    <property type="protein sequence ID" value="GAA0285946.1"/>
    <property type="molecule type" value="Genomic_DNA"/>
</dbReference>
<dbReference type="Proteomes" id="UP001501867">
    <property type="component" value="Unassembled WGS sequence"/>
</dbReference>
<dbReference type="RefSeq" id="WP_344157318.1">
    <property type="nucleotide sequence ID" value="NZ_BAAABV010000015.1"/>
</dbReference>
<evidence type="ECO:0000256" key="1">
    <source>
        <dbReference type="SAM" id="MobiDB-lite"/>
    </source>
</evidence>
<comment type="caution">
    <text evidence="2">The sequence shown here is derived from an EMBL/GenBank/DDBJ whole genome shotgun (WGS) entry which is preliminary data.</text>
</comment>
<sequence>MGLRDEHPGSPDFRLTGFAPANALVEDNFELVTTATDELSVVAQHHSADGRNTYLIFYDTTAVYGHPGAPAYIAAHATRDRRRRVFDFEHASHPLVPLAQSWLTERGFPTDALVSLPAHGPRPADDTTSRLEGLLRANPGNGYQVLDHYTEHESRLGYGTRTTALVHDAHPRSAANPFRVFLEEVDPDFETYTIREGAFSSIEAADIWIAAGNLPLPQTATPSVGRRAGAARAKTACPGPSSSPSQNANALVRRTSTQSPAARRGGR</sequence>
<name>A0ABN0VCP9_9ACTN</name>
<keyword evidence="3" id="KW-1185">Reference proteome</keyword>
<accession>A0ABN0VCP9</accession>
<feature type="compositionally biased region" description="Polar residues" evidence="1">
    <location>
        <begin position="240"/>
        <end position="260"/>
    </location>
</feature>